<comment type="similarity">
    <text evidence="4">Belongs to the acetyltransferase family. MshD subfamily.</text>
</comment>
<feature type="binding site" evidence="4">
    <location>
        <position position="248"/>
    </location>
    <ligand>
        <name>1D-myo-inositol 2-(L-cysteinylamino)-2-deoxy-alpha-D-glucopyranoside</name>
        <dbReference type="ChEBI" id="CHEBI:58887"/>
    </ligand>
</feature>
<keyword evidence="2 4" id="KW-0677">Repeat</keyword>
<keyword evidence="3 4" id="KW-0012">Acyltransferase</keyword>
<dbReference type="HAMAP" id="MF_01698">
    <property type="entry name" value="MshD"/>
    <property type="match status" value="1"/>
</dbReference>
<gene>
    <name evidence="4" type="primary">mshD</name>
    <name evidence="6" type="ORF">LX13_000903</name>
</gene>
<dbReference type="CDD" id="cd04301">
    <property type="entry name" value="NAT_SF"/>
    <property type="match status" value="1"/>
</dbReference>
<evidence type="ECO:0000313" key="6">
    <source>
        <dbReference type="EMBL" id="MCP2175096.1"/>
    </source>
</evidence>
<comment type="subunit">
    <text evidence="4">Monomer.</text>
</comment>
<comment type="catalytic activity">
    <reaction evidence="4">
        <text>1D-myo-inositol 2-(L-cysteinylamino)-2-deoxy-alpha-D-glucopyranoside + acetyl-CoA = mycothiol + CoA + H(+)</text>
        <dbReference type="Rhea" id="RHEA:26172"/>
        <dbReference type="ChEBI" id="CHEBI:15378"/>
        <dbReference type="ChEBI" id="CHEBI:16768"/>
        <dbReference type="ChEBI" id="CHEBI:57287"/>
        <dbReference type="ChEBI" id="CHEBI:57288"/>
        <dbReference type="ChEBI" id="CHEBI:58887"/>
        <dbReference type="EC" id="2.3.1.189"/>
    </reaction>
</comment>
<keyword evidence="7" id="KW-1185">Reference proteome</keyword>
<feature type="binding site" evidence="4">
    <location>
        <begin position="291"/>
        <end position="296"/>
    </location>
    <ligand>
        <name>acetyl-CoA</name>
        <dbReference type="ChEBI" id="CHEBI:57288"/>
        <label>2</label>
    </ligand>
</feature>
<dbReference type="SUPFAM" id="SSF55729">
    <property type="entry name" value="Acyl-CoA N-acyltransferases (Nat)"/>
    <property type="match status" value="1"/>
</dbReference>
<comment type="caution">
    <text evidence="4">Lacks conserved residue(s) required for the propagation of feature annotation.</text>
</comment>
<dbReference type="PIRSF" id="PIRSF021524">
    <property type="entry name" value="MSH_acetyltransferase"/>
    <property type="match status" value="1"/>
</dbReference>
<comment type="function">
    <text evidence="4">Catalyzes the transfer of acetyl from acetyl-CoA to desacetylmycothiol (Cys-GlcN-Ins) to form mycothiol.</text>
</comment>
<name>A0ABT1HDZ8_9NOCA</name>
<feature type="domain" description="N-acetyltransferase" evidence="5">
    <location>
        <begin position="11"/>
        <end position="168"/>
    </location>
</feature>
<dbReference type="InterPro" id="IPR000182">
    <property type="entry name" value="GNAT_dom"/>
</dbReference>
<dbReference type="EMBL" id="JAMTCJ010000001">
    <property type="protein sequence ID" value="MCP2175096.1"/>
    <property type="molecule type" value="Genomic_DNA"/>
</dbReference>
<feature type="binding site" evidence="4">
    <location>
        <begin position="252"/>
        <end position="254"/>
    </location>
    <ligand>
        <name>acetyl-CoA</name>
        <dbReference type="ChEBI" id="CHEBI:57288"/>
        <label>2</label>
    </ligand>
</feature>
<dbReference type="InterPro" id="IPR016181">
    <property type="entry name" value="Acyl_CoA_acyltransferase"/>
</dbReference>
<evidence type="ECO:0000256" key="1">
    <source>
        <dbReference type="ARBA" id="ARBA00022679"/>
    </source>
</evidence>
<dbReference type="RefSeq" id="WP_253660102.1">
    <property type="nucleotide sequence ID" value="NZ_BAAAJQ010000001.1"/>
</dbReference>
<feature type="binding site" evidence="4">
    <location>
        <begin position="259"/>
        <end position="265"/>
    </location>
    <ligand>
        <name>acetyl-CoA</name>
        <dbReference type="ChEBI" id="CHEBI:57288"/>
        <label>2</label>
    </ligand>
</feature>
<feature type="binding site" evidence="4">
    <location>
        <position position="42"/>
    </location>
    <ligand>
        <name>1D-myo-inositol 2-(L-cysteinylamino)-2-deoxy-alpha-D-glucopyranoside</name>
        <dbReference type="ChEBI" id="CHEBI:58887"/>
    </ligand>
</feature>
<dbReference type="InterPro" id="IPR050276">
    <property type="entry name" value="MshD_Acetyltransferase"/>
</dbReference>
<dbReference type="PROSITE" id="PS51186">
    <property type="entry name" value="GNAT"/>
    <property type="match status" value="2"/>
</dbReference>
<feature type="binding site" evidence="4">
    <location>
        <position position="230"/>
    </location>
    <ligand>
        <name>1D-myo-inositol 2-(L-cysteinylamino)-2-deoxy-alpha-D-glucopyranoside</name>
        <dbReference type="ChEBI" id="CHEBI:58887"/>
    </ligand>
</feature>
<evidence type="ECO:0000259" key="5">
    <source>
        <dbReference type="PROSITE" id="PS51186"/>
    </source>
</evidence>
<feature type="domain" description="N-acetyltransferase" evidence="5">
    <location>
        <begin position="161"/>
        <end position="313"/>
    </location>
</feature>
<evidence type="ECO:0000256" key="3">
    <source>
        <dbReference type="ARBA" id="ARBA00023315"/>
    </source>
</evidence>
<feature type="binding site" evidence="4">
    <location>
        <begin position="85"/>
        <end position="87"/>
    </location>
    <ligand>
        <name>acetyl-CoA</name>
        <dbReference type="ChEBI" id="CHEBI:57288"/>
        <label>1</label>
    </ligand>
</feature>
<feature type="binding site" evidence="4">
    <location>
        <position position="188"/>
    </location>
    <ligand>
        <name>1D-myo-inositol 2-(L-cysteinylamino)-2-deoxy-alpha-D-glucopyranoside</name>
        <dbReference type="ChEBI" id="CHEBI:58887"/>
    </ligand>
</feature>
<dbReference type="Proteomes" id="UP001206895">
    <property type="component" value="Unassembled WGS sequence"/>
</dbReference>
<sequence>MATDSVGSDVETLDDLDPSTAAAARDLVERVARADGVDGLSEQARAAIDSGGVTHVVRRATDDGTLVGYANITPGRDDEPSMVEAAVDPGHRRHGHGLALVRSALDTAPDPARIWAHGDLPGAKALATKLELTALRELLSLRRPLGDADNPLPPLDIPDDLLLRTYEGSGDDAEILRVNNAAFDWHPEQGGWAIDEITARTGSDWFDPEGLFLVFDRADPNTLLGFHWTKVHPAVTNPDGEDEPALGEVYIVGVDTGTQGRGLGRILTLAGIRYLEDTGLGEVELYVEGDNAAALHTYARLGFTQHSIDVAYG</sequence>
<accession>A0ABT1HDZ8</accession>
<comment type="caution">
    <text evidence="6">The sequence shown here is derived from an EMBL/GenBank/DDBJ whole genome shotgun (WGS) entry which is preliminary data.</text>
</comment>
<proteinExistence type="inferred from homology"/>
<evidence type="ECO:0000313" key="7">
    <source>
        <dbReference type="Proteomes" id="UP001206895"/>
    </source>
</evidence>
<feature type="binding site" evidence="4">
    <location>
        <position position="286"/>
    </location>
    <ligand>
        <name>1D-myo-inositol 2-(L-cysteinylamino)-2-deoxy-alpha-D-glucopyranoside</name>
        <dbReference type="ChEBI" id="CHEBI:58887"/>
    </ligand>
</feature>
<dbReference type="InterPro" id="IPR017813">
    <property type="entry name" value="Mycothiol_AcTrfase"/>
</dbReference>
<evidence type="ECO:0000256" key="4">
    <source>
        <dbReference type="HAMAP-Rule" id="MF_01698"/>
    </source>
</evidence>
<dbReference type="Gene3D" id="3.40.630.30">
    <property type="match status" value="1"/>
</dbReference>
<organism evidence="6 7">
    <name type="scientific">Williamsia maris</name>
    <dbReference type="NCBI Taxonomy" id="72806"/>
    <lineage>
        <taxon>Bacteria</taxon>
        <taxon>Bacillati</taxon>
        <taxon>Actinomycetota</taxon>
        <taxon>Actinomycetes</taxon>
        <taxon>Mycobacteriales</taxon>
        <taxon>Nocardiaceae</taxon>
        <taxon>Williamsia</taxon>
    </lineage>
</organism>
<dbReference type="EC" id="2.3.1.189" evidence="4"/>
<evidence type="ECO:0000256" key="2">
    <source>
        <dbReference type="ARBA" id="ARBA00022737"/>
    </source>
</evidence>
<keyword evidence="1 4" id="KW-0808">Transferase</keyword>
<reference evidence="6 7" key="1">
    <citation type="submission" date="2022-06" db="EMBL/GenBank/DDBJ databases">
        <title>Genomic Encyclopedia of Archaeal and Bacterial Type Strains, Phase II (KMG-II): from individual species to whole genera.</title>
        <authorList>
            <person name="Goeker M."/>
        </authorList>
    </citation>
    <scope>NUCLEOTIDE SEQUENCE [LARGE SCALE GENOMIC DNA]</scope>
    <source>
        <strain evidence="6 7">DSM 44693</strain>
    </source>
</reference>
<dbReference type="NCBIfam" id="TIGR03448">
    <property type="entry name" value="mycothiol_MshD"/>
    <property type="match status" value="1"/>
</dbReference>
<protein>
    <recommendedName>
        <fullName evidence="4">Mycothiol acetyltransferase</fullName>
        <shortName evidence="4">MSH acetyltransferase</shortName>
        <ecNumber evidence="4">2.3.1.189</ecNumber>
    </recommendedName>
    <alternativeName>
        <fullName evidence="4">Mycothiol synthase</fullName>
    </alternativeName>
</protein>
<dbReference type="Pfam" id="PF00583">
    <property type="entry name" value="Acetyltransf_1"/>
    <property type="match status" value="2"/>
</dbReference>
<dbReference type="PANTHER" id="PTHR43617">
    <property type="entry name" value="L-AMINO ACID N-ACETYLTRANSFERASE"/>
    <property type="match status" value="1"/>
</dbReference>
<dbReference type="PANTHER" id="PTHR43617:SF31">
    <property type="entry name" value="MYCOTHIOL ACETYLTRANSFERASE"/>
    <property type="match status" value="1"/>
</dbReference>